<dbReference type="EMBL" id="BARV01023745">
    <property type="protein sequence ID" value="GAI40264.1"/>
    <property type="molecule type" value="Genomic_DNA"/>
</dbReference>
<dbReference type="InterPro" id="IPR036979">
    <property type="entry name" value="CM_dom_sf"/>
</dbReference>
<evidence type="ECO:0000256" key="3">
    <source>
        <dbReference type="ARBA" id="ARBA00023222"/>
    </source>
</evidence>
<dbReference type="SMART" id="SM00830">
    <property type="entry name" value="CM_2"/>
    <property type="match status" value="1"/>
</dbReference>
<dbReference type="GO" id="GO:0004106">
    <property type="term" value="F:chorismate mutase activity"/>
    <property type="evidence" value="ECO:0007669"/>
    <property type="project" value="InterPro"/>
</dbReference>
<dbReference type="InterPro" id="IPR010957">
    <property type="entry name" value="G/b/e-P-prot_chorismate_mutase"/>
</dbReference>
<dbReference type="PANTHER" id="PTHR21022">
    <property type="entry name" value="PREPHENATE DEHYDRATASE P PROTEIN"/>
    <property type="match status" value="1"/>
</dbReference>
<dbReference type="GO" id="GO:0009094">
    <property type="term" value="P:L-phenylalanine biosynthetic process"/>
    <property type="evidence" value="ECO:0007669"/>
    <property type="project" value="UniProtKB-KW"/>
</dbReference>
<evidence type="ECO:0000259" key="6">
    <source>
        <dbReference type="PROSITE" id="PS51168"/>
    </source>
</evidence>
<dbReference type="GO" id="GO:0004664">
    <property type="term" value="F:prephenate dehydratase activity"/>
    <property type="evidence" value="ECO:0007669"/>
    <property type="project" value="InterPro"/>
</dbReference>
<evidence type="ECO:0000313" key="8">
    <source>
        <dbReference type="EMBL" id="GAI40264.1"/>
    </source>
</evidence>
<dbReference type="SUPFAM" id="SSF48600">
    <property type="entry name" value="Chorismate mutase II"/>
    <property type="match status" value="1"/>
</dbReference>
<dbReference type="Gene3D" id="1.20.59.10">
    <property type="entry name" value="Chorismate mutase"/>
    <property type="match status" value="1"/>
</dbReference>
<dbReference type="GO" id="GO:0005737">
    <property type="term" value="C:cytoplasm"/>
    <property type="evidence" value="ECO:0007669"/>
    <property type="project" value="InterPro"/>
</dbReference>
<dbReference type="PROSITE" id="PS51171">
    <property type="entry name" value="PREPHENATE_DEHYDR_3"/>
    <property type="match status" value="1"/>
</dbReference>
<organism evidence="8">
    <name type="scientific">marine sediment metagenome</name>
    <dbReference type="NCBI Taxonomy" id="412755"/>
    <lineage>
        <taxon>unclassified sequences</taxon>
        <taxon>metagenomes</taxon>
        <taxon>ecological metagenomes</taxon>
    </lineage>
</organism>
<accession>X1QAG1</accession>
<evidence type="ECO:0000256" key="1">
    <source>
        <dbReference type="ARBA" id="ARBA00022605"/>
    </source>
</evidence>
<evidence type="ECO:0000256" key="2">
    <source>
        <dbReference type="ARBA" id="ARBA00023141"/>
    </source>
</evidence>
<comment type="caution">
    <text evidence="8">The sequence shown here is derived from an EMBL/GenBank/DDBJ whole genome shotgun (WGS) entry which is preliminary data.</text>
</comment>
<gene>
    <name evidence="8" type="ORF">S06H3_38894</name>
</gene>
<feature type="domain" description="Prephenate dehydratase" evidence="7">
    <location>
        <begin position="87"/>
        <end position="233"/>
    </location>
</feature>
<keyword evidence="2" id="KW-0057">Aromatic amino acid biosynthesis</keyword>
<dbReference type="GO" id="GO:0046417">
    <property type="term" value="P:chorismate metabolic process"/>
    <property type="evidence" value="ECO:0007669"/>
    <property type="project" value="InterPro"/>
</dbReference>
<dbReference type="Pfam" id="PF00800">
    <property type="entry name" value="PDT"/>
    <property type="match status" value="1"/>
</dbReference>
<evidence type="ECO:0000259" key="7">
    <source>
        <dbReference type="PROSITE" id="PS51171"/>
    </source>
</evidence>
<dbReference type="Pfam" id="PF01817">
    <property type="entry name" value="CM_2"/>
    <property type="match status" value="1"/>
</dbReference>
<name>X1QAG1_9ZZZZ</name>
<dbReference type="InterPro" id="IPR001086">
    <property type="entry name" value="Preph_deHydtase"/>
</dbReference>
<feature type="non-terminal residue" evidence="8">
    <location>
        <position position="233"/>
    </location>
</feature>
<feature type="domain" description="Chorismate mutase" evidence="6">
    <location>
        <begin position="1"/>
        <end position="87"/>
    </location>
</feature>
<proteinExistence type="predicted"/>
<comment type="pathway">
    <text evidence="5">Amino-acid biosynthesis.</text>
</comment>
<dbReference type="FunFam" id="3.40.190.10:FF:000029">
    <property type="entry name" value="Chorismate mutase/Prephenate dehydratase"/>
    <property type="match status" value="1"/>
</dbReference>
<keyword evidence="4" id="KW-0456">Lyase</keyword>
<keyword evidence="1" id="KW-0028">Amino-acid biosynthesis</keyword>
<dbReference type="Gene3D" id="3.40.190.10">
    <property type="entry name" value="Periplasmic binding protein-like II"/>
    <property type="match status" value="2"/>
</dbReference>
<reference evidence="8" key="1">
    <citation type="journal article" date="2014" name="Front. Microbiol.">
        <title>High frequency of phylogenetically diverse reductive dehalogenase-homologous genes in deep subseafloor sedimentary metagenomes.</title>
        <authorList>
            <person name="Kawai M."/>
            <person name="Futagami T."/>
            <person name="Toyoda A."/>
            <person name="Takaki Y."/>
            <person name="Nishi S."/>
            <person name="Hori S."/>
            <person name="Arai W."/>
            <person name="Tsubouchi T."/>
            <person name="Morono Y."/>
            <person name="Uchiyama I."/>
            <person name="Ito T."/>
            <person name="Fujiyama A."/>
            <person name="Inagaki F."/>
            <person name="Takami H."/>
        </authorList>
    </citation>
    <scope>NUCLEOTIDE SEQUENCE</scope>
    <source>
        <strain evidence="8">Expedition CK06-06</strain>
    </source>
</reference>
<sequence length="233" mass="26198">MNLKELRNKLDEIDKKVVGLLNKRARLILKVGRIKTRDKKEIFVPEREKEIYRKIASENKGPLSNSSFEAIYREIMSSALSLEKPLKVSYLGPEATFTHLASLKKFGASIEHESCNTITDVFTEVERLRCDYGVVPIENSVEGMVNHTLDMLIESDLKICSEILLEVSHSLLADCPLSKVKKVYSNPQVFGQCRLWLESNLPGRELVEVSSTTRAALIASREKNSAAIASEFA</sequence>
<evidence type="ECO:0008006" key="9">
    <source>
        <dbReference type="Google" id="ProtNLM"/>
    </source>
</evidence>
<dbReference type="InterPro" id="IPR002701">
    <property type="entry name" value="CM_II_prokaryot"/>
</dbReference>
<dbReference type="PANTHER" id="PTHR21022:SF19">
    <property type="entry name" value="PREPHENATE DEHYDRATASE-RELATED"/>
    <property type="match status" value="1"/>
</dbReference>
<dbReference type="PROSITE" id="PS51168">
    <property type="entry name" value="CHORISMATE_MUT_2"/>
    <property type="match status" value="1"/>
</dbReference>
<dbReference type="CDD" id="cd13630">
    <property type="entry name" value="PBP2_PDT_1"/>
    <property type="match status" value="1"/>
</dbReference>
<dbReference type="InterPro" id="IPR036263">
    <property type="entry name" value="Chorismate_II_sf"/>
</dbReference>
<keyword evidence="3" id="KW-0584">Phenylalanine biosynthesis</keyword>
<dbReference type="AlphaFoldDB" id="X1QAG1"/>
<dbReference type="SUPFAM" id="SSF53850">
    <property type="entry name" value="Periplasmic binding protein-like II"/>
    <property type="match status" value="1"/>
</dbReference>
<protein>
    <recommendedName>
        <fullName evidence="9">Prephenate dehydratase</fullName>
    </recommendedName>
</protein>
<evidence type="ECO:0000256" key="5">
    <source>
        <dbReference type="ARBA" id="ARBA00029440"/>
    </source>
</evidence>
<dbReference type="NCBIfam" id="TIGR01807">
    <property type="entry name" value="CM_P2"/>
    <property type="match status" value="1"/>
</dbReference>
<evidence type="ECO:0000256" key="4">
    <source>
        <dbReference type="ARBA" id="ARBA00023239"/>
    </source>
</evidence>